<dbReference type="InterPro" id="IPR022813">
    <property type="entry name" value="SecD/SecF_arch_bac"/>
</dbReference>
<dbReference type="NCBIfam" id="TIGR00916">
    <property type="entry name" value="2A0604s01"/>
    <property type="match status" value="1"/>
</dbReference>
<keyword evidence="2 12" id="KW-0813">Transport</keyword>
<name>A0A1S7LR36_MAGMO</name>
<dbReference type="Gene3D" id="1.20.1640.10">
    <property type="entry name" value="Multidrug efflux transporter AcrB transmembrane domain"/>
    <property type="match status" value="1"/>
</dbReference>
<sequence>MQFLSKATHFDFISKRTAAFGLSIFLIVVSLGSLAVQGLNFGIDFAGGTLIQVRFDTALPLGQIRSAVKPLELGDTVVQEFGTPEEALIRVEKQGKSNEEQQAIVNSVITALSAIDTENRVEMRRVEYVGPQVGEELTQQGLMAMLYSMIAILIYVSWRFELRFALGAVAALLHDVFLTMGFFSIMQKEFTLVVVAALLTVVGYSLNDTIVVYDRIREEMKRLKKQPMGTIINEAVNRTLARTLVTSLTTILVLIALLVFGGAVIHDFALTLFFGVLVGTYSSIFVASPLVLWLDNVKQKKREAAMAANN</sequence>
<comment type="similarity">
    <text evidence="12">Belongs to the SecD/SecF family. SecF subfamily.</text>
</comment>
<feature type="transmembrane region" description="Helical" evidence="12">
    <location>
        <begin position="244"/>
        <end position="266"/>
    </location>
</feature>
<evidence type="ECO:0000256" key="5">
    <source>
        <dbReference type="ARBA" id="ARBA00022927"/>
    </source>
</evidence>
<comment type="similarity">
    <text evidence="10">In the C-terminal section; belongs to the SecD/SecF family. SecF subfamily.</text>
</comment>
<dbReference type="GO" id="GO:0043952">
    <property type="term" value="P:protein transport by the Sec complex"/>
    <property type="evidence" value="ECO:0007669"/>
    <property type="project" value="UniProtKB-UniRule"/>
</dbReference>
<evidence type="ECO:0000259" key="13">
    <source>
        <dbReference type="Pfam" id="PF02355"/>
    </source>
</evidence>
<dbReference type="InterPro" id="IPR048634">
    <property type="entry name" value="SecD_SecF_C"/>
</dbReference>
<keyword evidence="5 12" id="KW-0653">Protein transport</keyword>
<dbReference type="HAMAP" id="MF_01464_B">
    <property type="entry name" value="SecF_B"/>
    <property type="match status" value="1"/>
</dbReference>
<feature type="domain" description="Protein export membrane protein SecD/SecF C-terminal" evidence="13">
    <location>
        <begin position="117"/>
        <end position="295"/>
    </location>
</feature>
<keyword evidence="4 12" id="KW-0812">Transmembrane</keyword>
<dbReference type="PANTHER" id="PTHR30081">
    <property type="entry name" value="PROTEIN-EXPORT MEMBRANE PROTEIN SEC"/>
    <property type="match status" value="1"/>
</dbReference>
<dbReference type="SUPFAM" id="SSF82866">
    <property type="entry name" value="Multidrug efflux transporter AcrB transmembrane domain"/>
    <property type="match status" value="1"/>
</dbReference>
<keyword evidence="3 12" id="KW-1003">Cell membrane</keyword>
<evidence type="ECO:0000313" key="15">
    <source>
        <dbReference type="EMBL" id="CRH08318.1"/>
    </source>
</evidence>
<gene>
    <name evidence="12 14" type="primary">secF</name>
    <name evidence="14" type="ORF">MAGMO_4123</name>
    <name evidence="15" type="ORF">MAGMO_p10019</name>
</gene>
<dbReference type="InterPro" id="IPR005665">
    <property type="entry name" value="SecF_bac"/>
</dbReference>
<dbReference type="GO" id="GO:0015450">
    <property type="term" value="F:protein-transporting ATPase activity"/>
    <property type="evidence" value="ECO:0007669"/>
    <property type="project" value="InterPro"/>
</dbReference>
<dbReference type="GO" id="GO:0005886">
    <property type="term" value="C:plasma membrane"/>
    <property type="evidence" value="ECO:0007669"/>
    <property type="project" value="UniProtKB-SubCell"/>
</dbReference>
<dbReference type="Pfam" id="PF02355">
    <property type="entry name" value="SecD_SecF_C"/>
    <property type="match status" value="1"/>
</dbReference>
<dbReference type="EMBL" id="LO017728">
    <property type="protein sequence ID" value="CRH08318.1"/>
    <property type="molecule type" value="Genomic_DNA"/>
</dbReference>
<geneLocation type="plasmid" evidence="15">
    <name>MAGMO_p1</name>
</geneLocation>
<dbReference type="GO" id="GO:0006605">
    <property type="term" value="P:protein targeting"/>
    <property type="evidence" value="ECO:0007669"/>
    <property type="project" value="UniProtKB-UniRule"/>
</dbReference>
<organism evidence="14">
    <name type="scientific">Magnetococcus massalia (strain MO-1)</name>
    <dbReference type="NCBI Taxonomy" id="451514"/>
    <lineage>
        <taxon>Bacteria</taxon>
        <taxon>Pseudomonadati</taxon>
        <taxon>Pseudomonadota</taxon>
        <taxon>Magnetococcia</taxon>
        <taxon>Magnetococcales</taxon>
        <taxon>Magnetococcaceae</taxon>
        <taxon>Magnetococcus</taxon>
    </lineage>
</organism>
<evidence type="ECO:0000256" key="7">
    <source>
        <dbReference type="ARBA" id="ARBA00023010"/>
    </source>
</evidence>
<keyword evidence="15" id="KW-0614">Plasmid</keyword>
<evidence type="ECO:0000256" key="8">
    <source>
        <dbReference type="ARBA" id="ARBA00023136"/>
    </source>
</evidence>
<dbReference type="FunFam" id="1.20.1640.10:FF:000024">
    <property type="entry name" value="Multifunctional fusion protein"/>
    <property type="match status" value="1"/>
</dbReference>
<dbReference type="GO" id="GO:0065002">
    <property type="term" value="P:intracellular protein transmembrane transport"/>
    <property type="evidence" value="ECO:0007669"/>
    <property type="project" value="UniProtKB-UniRule"/>
</dbReference>
<evidence type="ECO:0000256" key="9">
    <source>
        <dbReference type="ARBA" id="ARBA00059018"/>
    </source>
</evidence>
<keyword evidence="8 12" id="KW-0472">Membrane</keyword>
<evidence type="ECO:0000256" key="4">
    <source>
        <dbReference type="ARBA" id="ARBA00022692"/>
    </source>
</evidence>
<evidence type="ECO:0000256" key="10">
    <source>
        <dbReference type="ARBA" id="ARBA00060856"/>
    </source>
</evidence>
<dbReference type="NCBIfam" id="TIGR00966">
    <property type="entry name" value="transloc_SecF"/>
    <property type="match status" value="1"/>
</dbReference>
<comment type="function">
    <text evidence="9 12">Part of the Sec protein translocase complex. Interacts with the SecYEG preprotein conducting channel. SecDF uses the proton motive force (PMF) to complete protein translocation after the ATP-dependent function of SecA.</text>
</comment>
<dbReference type="PANTHER" id="PTHR30081:SF8">
    <property type="entry name" value="PROTEIN TRANSLOCASE SUBUNIT SECF"/>
    <property type="match status" value="1"/>
</dbReference>
<feature type="transmembrane region" description="Helical" evidence="12">
    <location>
        <begin position="192"/>
        <end position="213"/>
    </location>
</feature>
<keyword evidence="6 12" id="KW-1133">Transmembrane helix</keyword>
<dbReference type="AlphaFoldDB" id="A0A1S7LR36"/>
<dbReference type="InterPro" id="IPR022646">
    <property type="entry name" value="SecD/SecF_CS"/>
</dbReference>
<comment type="similarity">
    <text evidence="11">In the N-terminal section; belongs to the SecD/SecF family. SecD subfamily.</text>
</comment>
<dbReference type="EMBL" id="LO017727">
    <property type="protein sequence ID" value="CRH08251.1"/>
    <property type="molecule type" value="Genomic_DNA"/>
</dbReference>
<dbReference type="InterPro" id="IPR055344">
    <property type="entry name" value="SecD_SecF_C_bact"/>
</dbReference>
<feature type="transmembrane region" description="Helical" evidence="12">
    <location>
        <begin position="141"/>
        <end position="158"/>
    </location>
</feature>
<dbReference type="Pfam" id="PF07549">
    <property type="entry name" value="Sec_GG"/>
    <property type="match status" value="1"/>
</dbReference>
<feature type="transmembrane region" description="Helical" evidence="12">
    <location>
        <begin position="20"/>
        <end position="39"/>
    </location>
</feature>
<reference evidence="14" key="1">
    <citation type="submission" date="2015-04" db="EMBL/GenBank/DDBJ databases">
        <authorList>
            <person name="Syromyatnikov M.Y."/>
            <person name="Popov V.N."/>
        </authorList>
    </citation>
    <scope>NUCLEOTIDE SEQUENCE</scope>
    <source>
        <strain evidence="14">MO-1</strain>
        <plasmid evidence="15">MAGMO_p1</plasmid>
    </source>
</reference>
<dbReference type="PRINTS" id="PR01755">
    <property type="entry name" value="SECFTRNLCASE"/>
</dbReference>
<evidence type="ECO:0000256" key="12">
    <source>
        <dbReference type="HAMAP-Rule" id="MF_01464"/>
    </source>
</evidence>
<feature type="transmembrane region" description="Helical" evidence="12">
    <location>
        <begin position="272"/>
        <end position="294"/>
    </location>
</feature>
<evidence type="ECO:0000256" key="1">
    <source>
        <dbReference type="ARBA" id="ARBA00004651"/>
    </source>
</evidence>
<dbReference type="InterPro" id="IPR022645">
    <property type="entry name" value="SecD/SecF_bac"/>
</dbReference>
<protein>
    <recommendedName>
        <fullName evidence="12">Protein-export membrane protein SecF</fullName>
    </recommendedName>
</protein>
<evidence type="ECO:0000256" key="2">
    <source>
        <dbReference type="ARBA" id="ARBA00022448"/>
    </source>
</evidence>
<accession>A0A1S7LR36</accession>
<keyword evidence="7 12" id="KW-0811">Translocation</keyword>
<comment type="subcellular location">
    <subcellularLocation>
        <location evidence="1 12">Cell membrane</location>
        <topology evidence="1 12">Multi-pass membrane protein</topology>
    </subcellularLocation>
</comment>
<evidence type="ECO:0000256" key="6">
    <source>
        <dbReference type="ARBA" id="ARBA00022989"/>
    </source>
</evidence>
<evidence type="ECO:0000313" key="14">
    <source>
        <dbReference type="EMBL" id="CRH08251.1"/>
    </source>
</evidence>
<comment type="subunit">
    <text evidence="12">Forms a complex with SecD. Part of the essential Sec protein translocation apparatus which comprises SecA, SecYEG and auxiliary proteins SecDF-YajC and YidC.</text>
</comment>
<feature type="transmembrane region" description="Helical" evidence="12">
    <location>
        <begin position="165"/>
        <end position="186"/>
    </location>
</feature>
<evidence type="ECO:0000256" key="3">
    <source>
        <dbReference type="ARBA" id="ARBA00022475"/>
    </source>
</evidence>
<proteinExistence type="inferred from homology"/>
<evidence type="ECO:0000256" key="11">
    <source>
        <dbReference type="ARBA" id="ARBA00061053"/>
    </source>
</evidence>
<dbReference type="RefSeq" id="WP_176704647.1">
    <property type="nucleotide sequence ID" value="NZ_LO017728.1"/>
</dbReference>